<protein>
    <submittedName>
        <fullName evidence="2">Uncharacterized protein</fullName>
    </submittedName>
</protein>
<dbReference type="EMBL" id="GBRH01212384">
    <property type="protein sequence ID" value="JAD85511.1"/>
    <property type="molecule type" value="Transcribed_RNA"/>
</dbReference>
<organism evidence="2">
    <name type="scientific">Arundo donax</name>
    <name type="common">Giant reed</name>
    <name type="synonym">Donax arundinaceus</name>
    <dbReference type="NCBI Taxonomy" id="35708"/>
    <lineage>
        <taxon>Eukaryota</taxon>
        <taxon>Viridiplantae</taxon>
        <taxon>Streptophyta</taxon>
        <taxon>Embryophyta</taxon>
        <taxon>Tracheophyta</taxon>
        <taxon>Spermatophyta</taxon>
        <taxon>Magnoliopsida</taxon>
        <taxon>Liliopsida</taxon>
        <taxon>Poales</taxon>
        <taxon>Poaceae</taxon>
        <taxon>PACMAD clade</taxon>
        <taxon>Arundinoideae</taxon>
        <taxon>Arundineae</taxon>
        <taxon>Arundo</taxon>
    </lineage>
</organism>
<reference evidence="2" key="2">
    <citation type="journal article" date="2015" name="Data Brief">
        <title>Shoot transcriptome of the giant reed, Arundo donax.</title>
        <authorList>
            <person name="Barrero R.A."/>
            <person name="Guerrero F.D."/>
            <person name="Moolhuijzen P."/>
            <person name="Goolsby J.A."/>
            <person name="Tidwell J."/>
            <person name="Bellgard S.E."/>
            <person name="Bellgard M.I."/>
        </authorList>
    </citation>
    <scope>NUCLEOTIDE SEQUENCE</scope>
    <source>
        <tissue evidence="2">Shoot tissue taken approximately 20 cm above the soil surface</tissue>
    </source>
</reference>
<name>A0A0A9DCI1_ARUDO</name>
<evidence type="ECO:0000313" key="2">
    <source>
        <dbReference type="EMBL" id="JAD85511.1"/>
    </source>
</evidence>
<accession>A0A0A9DCI1</accession>
<dbReference type="AlphaFoldDB" id="A0A0A9DCI1"/>
<feature type="signal peptide" evidence="1">
    <location>
        <begin position="1"/>
        <end position="15"/>
    </location>
</feature>
<evidence type="ECO:0000256" key="1">
    <source>
        <dbReference type="SAM" id="SignalP"/>
    </source>
</evidence>
<sequence>MLVHFLFCMLKQCWSIFCIPCGYLLQNDVYCNSIVEFEISLLLLLLSCN</sequence>
<feature type="chain" id="PRO_5013357120" evidence="1">
    <location>
        <begin position="16"/>
        <end position="49"/>
    </location>
</feature>
<keyword evidence="1" id="KW-0732">Signal</keyword>
<proteinExistence type="predicted"/>
<reference evidence="2" key="1">
    <citation type="submission" date="2014-09" db="EMBL/GenBank/DDBJ databases">
        <authorList>
            <person name="Magalhaes I.L.F."/>
            <person name="Oliveira U."/>
            <person name="Santos F.R."/>
            <person name="Vidigal T.H.D.A."/>
            <person name="Brescovit A.D."/>
            <person name="Santos A.J."/>
        </authorList>
    </citation>
    <scope>NUCLEOTIDE SEQUENCE</scope>
    <source>
        <tissue evidence="2">Shoot tissue taken approximately 20 cm above the soil surface</tissue>
    </source>
</reference>